<organism evidence="1 2">
    <name type="scientific">Araneus ventricosus</name>
    <name type="common">Orbweaver spider</name>
    <name type="synonym">Epeira ventricosa</name>
    <dbReference type="NCBI Taxonomy" id="182803"/>
    <lineage>
        <taxon>Eukaryota</taxon>
        <taxon>Metazoa</taxon>
        <taxon>Ecdysozoa</taxon>
        <taxon>Arthropoda</taxon>
        <taxon>Chelicerata</taxon>
        <taxon>Arachnida</taxon>
        <taxon>Araneae</taxon>
        <taxon>Araneomorphae</taxon>
        <taxon>Entelegynae</taxon>
        <taxon>Araneoidea</taxon>
        <taxon>Araneidae</taxon>
        <taxon>Araneus</taxon>
    </lineage>
</organism>
<reference evidence="1 2" key="1">
    <citation type="journal article" date="2019" name="Sci. Rep.">
        <title>Orb-weaving spider Araneus ventricosus genome elucidates the spidroin gene catalogue.</title>
        <authorList>
            <person name="Kono N."/>
            <person name="Nakamura H."/>
            <person name="Ohtoshi R."/>
            <person name="Moran D.A.P."/>
            <person name="Shinohara A."/>
            <person name="Yoshida Y."/>
            <person name="Fujiwara M."/>
            <person name="Mori M."/>
            <person name="Tomita M."/>
            <person name="Arakawa K."/>
        </authorList>
    </citation>
    <scope>NUCLEOTIDE SEQUENCE [LARGE SCALE GENOMIC DNA]</scope>
</reference>
<evidence type="ECO:0000313" key="2">
    <source>
        <dbReference type="Proteomes" id="UP000499080"/>
    </source>
</evidence>
<protein>
    <submittedName>
        <fullName evidence="1">Uncharacterized protein</fullName>
    </submittedName>
</protein>
<sequence>MTPPASPTEIQPLLGEGKPLPMLYADFGLLSFYRLGPRFDIDLQFSCQHHVQICTFSYTKYPKRKYCNRQKIPTPDFDESPRFRPP</sequence>
<evidence type="ECO:0000313" key="1">
    <source>
        <dbReference type="EMBL" id="GBN33516.1"/>
    </source>
</evidence>
<comment type="caution">
    <text evidence="1">The sequence shown here is derived from an EMBL/GenBank/DDBJ whole genome shotgun (WGS) entry which is preliminary data.</text>
</comment>
<dbReference type="EMBL" id="BGPR01008391">
    <property type="protein sequence ID" value="GBN33516.1"/>
    <property type="molecule type" value="Genomic_DNA"/>
</dbReference>
<dbReference type="Proteomes" id="UP000499080">
    <property type="component" value="Unassembled WGS sequence"/>
</dbReference>
<proteinExistence type="predicted"/>
<name>A0A4Y2N6R3_ARAVE</name>
<gene>
    <name evidence="1" type="ORF">AVEN_139192_1</name>
</gene>
<dbReference type="AlphaFoldDB" id="A0A4Y2N6R3"/>
<accession>A0A4Y2N6R3</accession>
<keyword evidence="2" id="KW-1185">Reference proteome</keyword>